<evidence type="ECO:0000256" key="1">
    <source>
        <dbReference type="ARBA" id="ARBA00022670"/>
    </source>
</evidence>
<keyword evidence="1" id="KW-0645">Protease</keyword>
<name>A0ABP0N6C6_9DINO</name>
<evidence type="ECO:0000256" key="6">
    <source>
        <dbReference type="SAM" id="SignalP"/>
    </source>
</evidence>
<protein>
    <submittedName>
        <fullName evidence="8">Astacin-like metalloendopeptidase</fullName>
    </submittedName>
</protein>
<dbReference type="InterPro" id="IPR024079">
    <property type="entry name" value="MetalloPept_cat_dom_sf"/>
</dbReference>
<evidence type="ECO:0000256" key="5">
    <source>
        <dbReference type="ARBA" id="ARBA00023049"/>
    </source>
</evidence>
<feature type="signal peptide" evidence="6">
    <location>
        <begin position="1"/>
        <end position="19"/>
    </location>
</feature>
<keyword evidence="9" id="KW-1185">Reference proteome</keyword>
<comment type="caution">
    <text evidence="8">The sequence shown here is derived from an EMBL/GenBank/DDBJ whole genome shotgun (WGS) entry which is preliminary data.</text>
</comment>
<dbReference type="PANTHER" id="PTHR10127">
    <property type="entry name" value="DISCOIDIN, CUB, EGF, LAMININ , AND ZINC METALLOPROTEASE DOMAIN CONTAINING"/>
    <property type="match status" value="1"/>
</dbReference>
<evidence type="ECO:0000256" key="2">
    <source>
        <dbReference type="ARBA" id="ARBA00022723"/>
    </source>
</evidence>
<proteinExistence type="predicted"/>
<reference evidence="8 9" key="1">
    <citation type="submission" date="2024-02" db="EMBL/GenBank/DDBJ databases">
        <authorList>
            <person name="Chen Y."/>
            <person name="Shah S."/>
            <person name="Dougan E. K."/>
            <person name="Thang M."/>
            <person name="Chan C."/>
        </authorList>
    </citation>
    <scope>NUCLEOTIDE SEQUENCE [LARGE SCALE GENOMIC DNA]</scope>
</reference>
<dbReference type="Proteomes" id="UP001642464">
    <property type="component" value="Unassembled WGS sequence"/>
</dbReference>
<keyword evidence="3" id="KW-0378">Hydrolase</keyword>
<feature type="domain" description="Peptidase M12A" evidence="7">
    <location>
        <begin position="204"/>
        <end position="390"/>
    </location>
</feature>
<sequence>MPSMLQVFTFAVLVEAAWGEVERSNHQLLRHEQGRIGVNVEVSSGGLNEIQVHSLPNSSAEGHVTLTARLGFGVPECKKILKKGRALLQSYANQLNTEGFLGHSHMPAVNDAFAALEGGNATDESLELIMAAFANLTLKSALKTGNVWTATDQSQFFHSCFPGLTPFKNLEEHNFFGDIETQAFQEPTVELPSEDPKVELHELRYCFRVGTAPAVKRAVTAAKIHIEEQVPCLKLVGVKAKPAGGCVVPAVEIRDENSGCWSAYQKDAEGKTSGTLLNLGRGCEMKGMVVHQLLKILGIRKELNRVDRDKYLKVRLEDLREPWMEKFFKRRQSPAVEAYENDPFDYLSINMYPAEAFTNGNHSLETLSNPFLARFLGQRLGLSELDVEALGDLRGTQARWEGTDHPEASRNLTLLLEKDYHSCAEIPGASCMHELVAGMCPWSCLQCVPADPEVVAEHALLHEDIMKYCDDANCQTADEEGSICKTANPHAQQVPCLSLLKAYCDDAGCRSADVDGRDCRARNPLAQQIECVVLTEDKMIDVKTANASSDCVNLPNTGIKFKGGAQASCPDLQSYCAHATYGETVRKACPETCLDEGYPCNASRALTAFRGDDEGCRDRPMHESPVLLLRGKAQECSNVSFYCLHHSNSSAVQKKCPFSCGACVPKTGYQHEEDDENAD</sequence>
<keyword evidence="2" id="KW-0479">Metal-binding</keyword>
<dbReference type="Pfam" id="PF01400">
    <property type="entry name" value="Astacin"/>
    <property type="match status" value="1"/>
</dbReference>
<evidence type="ECO:0000256" key="4">
    <source>
        <dbReference type="ARBA" id="ARBA00022833"/>
    </source>
</evidence>
<keyword evidence="4" id="KW-0862">Zinc</keyword>
<keyword evidence="6" id="KW-0732">Signal</keyword>
<dbReference type="EMBL" id="CAXAMM010026558">
    <property type="protein sequence ID" value="CAK9059189.1"/>
    <property type="molecule type" value="Genomic_DNA"/>
</dbReference>
<evidence type="ECO:0000313" key="8">
    <source>
        <dbReference type="EMBL" id="CAK9059189.1"/>
    </source>
</evidence>
<evidence type="ECO:0000313" key="9">
    <source>
        <dbReference type="Proteomes" id="UP001642464"/>
    </source>
</evidence>
<evidence type="ECO:0000259" key="7">
    <source>
        <dbReference type="Pfam" id="PF01400"/>
    </source>
</evidence>
<dbReference type="InterPro" id="IPR001506">
    <property type="entry name" value="Peptidase_M12A"/>
</dbReference>
<feature type="chain" id="PRO_5047042589" evidence="6">
    <location>
        <begin position="20"/>
        <end position="679"/>
    </location>
</feature>
<dbReference type="PANTHER" id="PTHR10127:SF780">
    <property type="entry name" value="METALLOENDOPEPTIDASE"/>
    <property type="match status" value="1"/>
</dbReference>
<evidence type="ECO:0000256" key="3">
    <source>
        <dbReference type="ARBA" id="ARBA00022801"/>
    </source>
</evidence>
<gene>
    <name evidence="8" type="ORF">SCF082_LOCUS31408</name>
</gene>
<keyword evidence="5" id="KW-0482">Metalloprotease</keyword>
<dbReference type="SUPFAM" id="SSF55486">
    <property type="entry name" value="Metalloproteases ('zincins'), catalytic domain"/>
    <property type="match status" value="1"/>
</dbReference>
<organism evidence="8 9">
    <name type="scientific">Durusdinium trenchii</name>
    <dbReference type="NCBI Taxonomy" id="1381693"/>
    <lineage>
        <taxon>Eukaryota</taxon>
        <taxon>Sar</taxon>
        <taxon>Alveolata</taxon>
        <taxon>Dinophyceae</taxon>
        <taxon>Suessiales</taxon>
        <taxon>Symbiodiniaceae</taxon>
        <taxon>Durusdinium</taxon>
    </lineage>
</organism>
<accession>A0ABP0N6C6</accession>
<dbReference type="Gene3D" id="3.40.390.10">
    <property type="entry name" value="Collagenase (Catalytic Domain)"/>
    <property type="match status" value="1"/>
</dbReference>